<dbReference type="PANTHER" id="PTHR46193">
    <property type="entry name" value="6-PHOSPHOGLUCONATE PHOSPHATASE"/>
    <property type="match status" value="1"/>
</dbReference>
<dbReference type="Gene3D" id="3.40.50.1000">
    <property type="entry name" value="HAD superfamily/HAD-like"/>
    <property type="match status" value="1"/>
</dbReference>
<keyword evidence="4" id="KW-0460">Magnesium</keyword>
<evidence type="ECO:0000256" key="3">
    <source>
        <dbReference type="ARBA" id="ARBA00022723"/>
    </source>
</evidence>
<keyword evidence="3" id="KW-0479">Metal-binding</keyword>
<comment type="similarity">
    <text evidence="2">Belongs to the HAD-like hydrolase superfamily. CbbY/CbbZ/Gph/YieH family.</text>
</comment>
<evidence type="ECO:0000256" key="2">
    <source>
        <dbReference type="ARBA" id="ARBA00006171"/>
    </source>
</evidence>
<dbReference type="Gene3D" id="1.10.150.240">
    <property type="entry name" value="Putative phosphatase, domain 2"/>
    <property type="match status" value="1"/>
</dbReference>
<evidence type="ECO:0000256" key="4">
    <source>
        <dbReference type="ARBA" id="ARBA00022842"/>
    </source>
</evidence>
<comment type="caution">
    <text evidence="5">The sequence shown here is derived from an EMBL/GenBank/DDBJ whole genome shotgun (WGS) entry which is preliminary data.</text>
</comment>
<evidence type="ECO:0000313" key="6">
    <source>
        <dbReference type="Proteomes" id="UP000232163"/>
    </source>
</evidence>
<dbReference type="InterPro" id="IPR006439">
    <property type="entry name" value="HAD-SF_hydro_IA"/>
</dbReference>
<dbReference type="GO" id="GO:0046872">
    <property type="term" value="F:metal ion binding"/>
    <property type="evidence" value="ECO:0007669"/>
    <property type="project" value="UniProtKB-KW"/>
</dbReference>
<dbReference type="OrthoDB" id="9797743at2"/>
<reference evidence="5 6" key="1">
    <citation type="journal article" date="2017" name="Int J Environ Stud">
        <title>Does the Miocene-Pliocene relict legume Oxytropis triphylla form nitrogen-fixing nodules with a combination of bacterial strains?</title>
        <authorList>
            <person name="Safronova V."/>
            <person name="Belimov A."/>
            <person name="Sazanova A."/>
            <person name="Kuznetsova I."/>
            <person name="Popova J."/>
            <person name="Andronov E."/>
            <person name="Verkhozina A."/>
            <person name="Tikhonovich I."/>
        </authorList>
    </citation>
    <scope>NUCLEOTIDE SEQUENCE [LARGE SCALE GENOMIC DNA]</scope>
    <source>
        <strain evidence="5 6">Tri-38</strain>
    </source>
</reference>
<dbReference type="PANTHER" id="PTHR46193:SF10">
    <property type="entry name" value="6-PHOSPHOGLUCONATE PHOSPHATASE"/>
    <property type="match status" value="1"/>
</dbReference>
<name>A0A2N9VZ64_9HYPH</name>
<dbReference type="NCBIfam" id="TIGR01509">
    <property type="entry name" value="HAD-SF-IA-v3"/>
    <property type="match status" value="1"/>
</dbReference>
<dbReference type="InterPro" id="IPR036412">
    <property type="entry name" value="HAD-like_sf"/>
</dbReference>
<protein>
    <submittedName>
        <fullName evidence="5">HAD family hydrolase</fullName>
    </submittedName>
</protein>
<dbReference type="SFLD" id="SFLDS00003">
    <property type="entry name" value="Haloacid_Dehalogenase"/>
    <property type="match status" value="1"/>
</dbReference>
<dbReference type="InterPro" id="IPR023198">
    <property type="entry name" value="PGP-like_dom2"/>
</dbReference>
<dbReference type="GO" id="GO:0016787">
    <property type="term" value="F:hydrolase activity"/>
    <property type="evidence" value="ECO:0007669"/>
    <property type="project" value="UniProtKB-KW"/>
</dbReference>
<keyword evidence="6" id="KW-1185">Reference proteome</keyword>
<dbReference type="SUPFAM" id="SSF56784">
    <property type="entry name" value="HAD-like"/>
    <property type="match status" value="1"/>
</dbReference>
<dbReference type="InterPro" id="IPR023214">
    <property type="entry name" value="HAD_sf"/>
</dbReference>
<evidence type="ECO:0000256" key="1">
    <source>
        <dbReference type="ARBA" id="ARBA00001946"/>
    </source>
</evidence>
<dbReference type="KEGG" id="pht:BLM14_04400"/>
<dbReference type="SFLD" id="SFLDG01135">
    <property type="entry name" value="C1.5.6:_HAD__Beta-PGM__Phospha"/>
    <property type="match status" value="1"/>
</dbReference>
<gene>
    <name evidence="5" type="ORF">B5P45_10420</name>
</gene>
<dbReference type="RefSeq" id="WP_099998273.1">
    <property type="nucleotide sequence ID" value="NZ_CP017940.1"/>
</dbReference>
<organism evidence="5 6">
    <name type="scientific">Phyllobacterium zundukense</name>
    <dbReference type="NCBI Taxonomy" id="1867719"/>
    <lineage>
        <taxon>Bacteria</taxon>
        <taxon>Pseudomonadati</taxon>
        <taxon>Pseudomonadota</taxon>
        <taxon>Alphaproteobacteria</taxon>
        <taxon>Hyphomicrobiales</taxon>
        <taxon>Phyllobacteriaceae</taxon>
        <taxon>Phyllobacterium</taxon>
    </lineage>
</organism>
<keyword evidence="5" id="KW-0378">Hydrolase</keyword>
<evidence type="ECO:0000313" key="5">
    <source>
        <dbReference type="EMBL" id="PIO44782.1"/>
    </source>
</evidence>
<dbReference type="SFLD" id="SFLDG01129">
    <property type="entry name" value="C1.5:_HAD__Beta-PGM__Phosphata"/>
    <property type="match status" value="1"/>
</dbReference>
<dbReference type="EMBL" id="MZMT01000026">
    <property type="protein sequence ID" value="PIO44782.1"/>
    <property type="molecule type" value="Genomic_DNA"/>
</dbReference>
<dbReference type="CDD" id="cd07526">
    <property type="entry name" value="HAD_BPGM_like"/>
    <property type="match status" value="1"/>
</dbReference>
<accession>A0A2N9VZ64</accession>
<sequence length="223" mass="23957">MPQNRFDLVIFDCDGVLVDSEPLAALAYHNVYANQGMPLPEGTIAQCVGMKQSDIIKRIAELTGHQLPDTAETGLWPETRRVFSQSLQPTPGIKALLEKLETRRCVASSSSLERIHFSLETTGLAACFGNAIYSSSMVKRGKPAPDLFLHAASEMKADPKGCVVIEDSPFGVEGAVAAGMTAIGYTGGAHTYGSHAQALLDKGAVAVFADWKDIAYWMRAPND</sequence>
<proteinExistence type="inferred from homology"/>
<dbReference type="InterPro" id="IPR051600">
    <property type="entry name" value="Beta-PGM-like"/>
</dbReference>
<comment type="cofactor">
    <cofactor evidence="1">
        <name>Mg(2+)</name>
        <dbReference type="ChEBI" id="CHEBI:18420"/>
    </cofactor>
</comment>
<dbReference type="Proteomes" id="UP000232163">
    <property type="component" value="Unassembled WGS sequence"/>
</dbReference>
<dbReference type="AlphaFoldDB" id="A0A2N9VZ64"/>
<dbReference type="Pfam" id="PF00702">
    <property type="entry name" value="Hydrolase"/>
    <property type="match status" value="1"/>
</dbReference>